<dbReference type="AlphaFoldDB" id="A0A951P896"/>
<dbReference type="SUPFAM" id="SSF88659">
    <property type="entry name" value="Sigma3 and sigma4 domains of RNA polymerase sigma factors"/>
    <property type="match status" value="1"/>
</dbReference>
<dbReference type="Pfam" id="PF26355">
    <property type="entry name" value="HTH_VMAP-M9"/>
    <property type="match status" value="1"/>
</dbReference>
<sequence length="102" mass="11729">MTERAMLITPEAALALLEKLAPTQKLNDTQQAILRYSLQRQTYPEMAEQLGYEATHVRDLAYQLWRQLSRLLGEKVGKNNVAAVLWRYETLEKASPKPNSKE</sequence>
<protein>
    <recommendedName>
        <fullName evidence="1">vWA-MoxR associated protein N-terminal HTH domain-containing protein</fullName>
    </recommendedName>
</protein>
<reference evidence="2" key="2">
    <citation type="journal article" date="2022" name="Microbiol. Resour. Announc.">
        <title>Metagenome Sequencing to Explore Phylogenomics of Terrestrial Cyanobacteria.</title>
        <authorList>
            <person name="Ward R.D."/>
            <person name="Stajich J.E."/>
            <person name="Johansen J.R."/>
            <person name="Huntemann M."/>
            <person name="Clum A."/>
            <person name="Foster B."/>
            <person name="Foster B."/>
            <person name="Roux S."/>
            <person name="Palaniappan K."/>
            <person name="Varghese N."/>
            <person name="Mukherjee S."/>
            <person name="Reddy T.B.K."/>
            <person name="Daum C."/>
            <person name="Copeland A."/>
            <person name="Chen I.A."/>
            <person name="Ivanova N.N."/>
            <person name="Kyrpides N.C."/>
            <person name="Shapiro N."/>
            <person name="Eloe-Fadrosh E.A."/>
            <person name="Pietrasiak N."/>
        </authorList>
    </citation>
    <scope>NUCLEOTIDE SEQUENCE</scope>
    <source>
        <strain evidence="2">GSE-TBD4-15B</strain>
    </source>
</reference>
<reference evidence="2" key="1">
    <citation type="submission" date="2021-05" db="EMBL/GenBank/DDBJ databases">
        <authorList>
            <person name="Pietrasiak N."/>
            <person name="Ward R."/>
            <person name="Stajich J.E."/>
            <person name="Kurbessoian T."/>
        </authorList>
    </citation>
    <scope>NUCLEOTIDE SEQUENCE</scope>
    <source>
        <strain evidence="2">GSE-TBD4-15B</strain>
    </source>
</reference>
<organism evidence="2 3">
    <name type="scientific">Pegethrix bostrychoides GSE-TBD4-15B</name>
    <dbReference type="NCBI Taxonomy" id="2839662"/>
    <lineage>
        <taxon>Bacteria</taxon>
        <taxon>Bacillati</taxon>
        <taxon>Cyanobacteriota</taxon>
        <taxon>Cyanophyceae</taxon>
        <taxon>Oculatellales</taxon>
        <taxon>Oculatellaceae</taxon>
        <taxon>Pegethrix</taxon>
    </lineage>
</organism>
<evidence type="ECO:0000313" key="2">
    <source>
        <dbReference type="EMBL" id="MBW4464569.1"/>
    </source>
</evidence>
<dbReference type="InterPro" id="IPR013324">
    <property type="entry name" value="RNA_pol_sigma_r3/r4-like"/>
</dbReference>
<proteinExistence type="predicted"/>
<comment type="caution">
    <text evidence="2">The sequence shown here is derived from an EMBL/GenBank/DDBJ whole genome shotgun (WGS) entry which is preliminary data.</text>
</comment>
<dbReference type="InterPro" id="IPR058651">
    <property type="entry name" value="HTH_VMAP-M9"/>
</dbReference>
<evidence type="ECO:0000313" key="3">
    <source>
        <dbReference type="Proteomes" id="UP000707356"/>
    </source>
</evidence>
<name>A0A951P896_9CYAN</name>
<feature type="domain" description="vWA-MoxR associated protein N-terminal HTH" evidence="1">
    <location>
        <begin position="23"/>
        <end position="87"/>
    </location>
</feature>
<gene>
    <name evidence="2" type="ORF">KME07_03890</name>
</gene>
<evidence type="ECO:0000259" key="1">
    <source>
        <dbReference type="Pfam" id="PF26355"/>
    </source>
</evidence>
<dbReference type="EMBL" id="JAHHHV010000015">
    <property type="protein sequence ID" value="MBW4464569.1"/>
    <property type="molecule type" value="Genomic_DNA"/>
</dbReference>
<dbReference type="Proteomes" id="UP000707356">
    <property type="component" value="Unassembled WGS sequence"/>
</dbReference>
<accession>A0A951P896</accession>